<dbReference type="EMBL" id="ABCS01000145">
    <property type="protein sequence ID" value="EDM74177.1"/>
    <property type="molecule type" value="Genomic_DNA"/>
</dbReference>
<dbReference type="Pfam" id="PF13442">
    <property type="entry name" value="Cytochrome_CBB3"/>
    <property type="match status" value="1"/>
</dbReference>
<protein>
    <recommendedName>
        <fullName evidence="6">Cytochrome c domain-containing protein</fullName>
    </recommendedName>
</protein>
<evidence type="ECO:0000256" key="1">
    <source>
        <dbReference type="ARBA" id="ARBA00022617"/>
    </source>
</evidence>
<keyword evidence="3 4" id="KW-0408">Iron</keyword>
<dbReference type="InterPro" id="IPR009056">
    <property type="entry name" value="Cyt_c-like_dom"/>
</dbReference>
<comment type="caution">
    <text evidence="7">The sequence shown here is derived from an EMBL/GenBank/DDBJ whole genome shotgun (WGS) entry which is preliminary data.</text>
</comment>
<evidence type="ECO:0000313" key="7">
    <source>
        <dbReference type="EMBL" id="EDM74177.1"/>
    </source>
</evidence>
<reference evidence="7 8" key="1">
    <citation type="submission" date="2007-06" db="EMBL/GenBank/DDBJ databases">
        <authorList>
            <person name="Shimkets L."/>
            <person name="Ferriera S."/>
            <person name="Johnson J."/>
            <person name="Kravitz S."/>
            <person name="Beeson K."/>
            <person name="Sutton G."/>
            <person name="Rogers Y.-H."/>
            <person name="Friedman R."/>
            <person name="Frazier M."/>
            <person name="Venter J.C."/>
        </authorList>
    </citation>
    <scope>NUCLEOTIDE SEQUENCE [LARGE SCALE GENOMIC DNA]</scope>
    <source>
        <strain evidence="7 8">SIR-1</strain>
    </source>
</reference>
<dbReference type="GO" id="GO:0020037">
    <property type="term" value="F:heme binding"/>
    <property type="evidence" value="ECO:0007669"/>
    <property type="project" value="InterPro"/>
</dbReference>
<dbReference type="Proteomes" id="UP000005801">
    <property type="component" value="Unassembled WGS sequence"/>
</dbReference>
<keyword evidence="2 4" id="KW-0479">Metal-binding</keyword>
<dbReference type="InterPro" id="IPR036909">
    <property type="entry name" value="Cyt_c-like_dom_sf"/>
</dbReference>
<sequence>MAALAQLGLSDASASRGARRARSFGLGLTVILGVASAFGSTGCQGAAGPVEELSGKQVYDRHCARCHGFDGRPTKASPGARDLTNRSYVDSLGDKKIRAAVMQGRPPMGPGQPMAMPAFGTQFSEPEYKVLIGYVRSLSNPELGPARLSASESEPGSEPKSEPGPKPE</sequence>
<evidence type="ECO:0000256" key="2">
    <source>
        <dbReference type="ARBA" id="ARBA00022723"/>
    </source>
</evidence>
<dbReference type="PROSITE" id="PS51007">
    <property type="entry name" value="CYTC"/>
    <property type="match status" value="1"/>
</dbReference>
<evidence type="ECO:0000256" key="5">
    <source>
        <dbReference type="SAM" id="MobiDB-lite"/>
    </source>
</evidence>
<keyword evidence="8" id="KW-1185">Reference proteome</keyword>
<dbReference type="Gene3D" id="1.10.760.10">
    <property type="entry name" value="Cytochrome c-like domain"/>
    <property type="match status" value="1"/>
</dbReference>
<evidence type="ECO:0000259" key="6">
    <source>
        <dbReference type="PROSITE" id="PS51007"/>
    </source>
</evidence>
<evidence type="ECO:0000256" key="3">
    <source>
        <dbReference type="ARBA" id="ARBA00023004"/>
    </source>
</evidence>
<organism evidence="7 8">
    <name type="scientific">Plesiocystis pacifica SIR-1</name>
    <dbReference type="NCBI Taxonomy" id="391625"/>
    <lineage>
        <taxon>Bacteria</taxon>
        <taxon>Pseudomonadati</taxon>
        <taxon>Myxococcota</taxon>
        <taxon>Polyangia</taxon>
        <taxon>Nannocystales</taxon>
        <taxon>Nannocystaceae</taxon>
        <taxon>Plesiocystis</taxon>
    </lineage>
</organism>
<dbReference type="SUPFAM" id="SSF46626">
    <property type="entry name" value="Cytochrome c"/>
    <property type="match status" value="1"/>
</dbReference>
<dbReference type="STRING" id="391625.PPSIR1_17880"/>
<dbReference type="AlphaFoldDB" id="A6GIY0"/>
<evidence type="ECO:0000313" key="8">
    <source>
        <dbReference type="Proteomes" id="UP000005801"/>
    </source>
</evidence>
<proteinExistence type="predicted"/>
<keyword evidence="1 4" id="KW-0349">Heme</keyword>
<feature type="compositionally biased region" description="Basic and acidic residues" evidence="5">
    <location>
        <begin position="157"/>
        <end position="168"/>
    </location>
</feature>
<dbReference type="GO" id="GO:0046872">
    <property type="term" value="F:metal ion binding"/>
    <property type="evidence" value="ECO:0007669"/>
    <property type="project" value="UniProtKB-KW"/>
</dbReference>
<gene>
    <name evidence="7" type="ORF">PPSIR1_17880</name>
</gene>
<dbReference type="OrthoDB" id="9811281at2"/>
<name>A6GIY0_9BACT</name>
<dbReference type="GO" id="GO:0009055">
    <property type="term" value="F:electron transfer activity"/>
    <property type="evidence" value="ECO:0007669"/>
    <property type="project" value="InterPro"/>
</dbReference>
<feature type="domain" description="Cytochrome c" evidence="6">
    <location>
        <begin position="50"/>
        <end position="139"/>
    </location>
</feature>
<dbReference type="RefSeq" id="WP_006976666.1">
    <property type="nucleotide sequence ID" value="NZ_ABCS01000145.1"/>
</dbReference>
<evidence type="ECO:0000256" key="4">
    <source>
        <dbReference type="PROSITE-ProRule" id="PRU00433"/>
    </source>
</evidence>
<feature type="region of interest" description="Disordered" evidence="5">
    <location>
        <begin position="141"/>
        <end position="168"/>
    </location>
</feature>
<accession>A6GIY0</accession>